<gene>
    <name evidence="4" type="ORF">PENTCL1PPCAC_22097</name>
</gene>
<organism evidence="4 5">
    <name type="scientific">Pristionchus entomophagus</name>
    <dbReference type="NCBI Taxonomy" id="358040"/>
    <lineage>
        <taxon>Eukaryota</taxon>
        <taxon>Metazoa</taxon>
        <taxon>Ecdysozoa</taxon>
        <taxon>Nematoda</taxon>
        <taxon>Chromadorea</taxon>
        <taxon>Rhabditida</taxon>
        <taxon>Rhabditina</taxon>
        <taxon>Diplogasteromorpha</taxon>
        <taxon>Diplogasteroidea</taxon>
        <taxon>Neodiplogasteridae</taxon>
        <taxon>Pristionchus</taxon>
    </lineage>
</organism>
<dbReference type="EC" id="3.5.1.23" evidence="1"/>
<dbReference type="PANTHER" id="PTHR28583">
    <property type="entry name" value="ACID AMIDASE"/>
    <property type="match status" value="1"/>
</dbReference>
<proteinExistence type="predicted"/>
<dbReference type="EMBL" id="BTSX01000005">
    <property type="protein sequence ID" value="GMS99922.1"/>
    <property type="molecule type" value="Genomic_DNA"/>
</dbReference>
<accession>A0AAV5U0D7</accession>
<dbReference type="Proteomes" id="UP001432027">
    <property type="component" value="Unassembled WGS sequence"/>
</dbReference>
<feature type="signal peptide" evidence="2">
    <location>
        <begin position="1"/>
        <end position="18"/>
    </location>
</feature>
<evidence type="ECO:0000313" key="4">
    <source>
        <dbReference type="EMBL" id="GMS99922.1"/>
    </source>
</evidence>
<comment type="caution">
    <text evidence="4">The sequence shown here is derived from an EMBL/GenBank/DDBJ whole genome shotgun (WGS) entry which is preliminary data.</text>
</comment>
<evidence type="ECO:0000256" key="2">
    <source>
        <dbReference type="SAM" id="SignalP"/>
    </source>
</evidence>
<keyword evidence="2" id="KW-0732">Signal</keyword>
<dbReference type="InterPro" id="IPR029130">
    <property type="entry name" value="Acid_ceramidase_N"/>
</dbReference>
<feature type="non-terminal residue" evidence="4">
    <location>
        <position position="164"/>
    </location>
</feature>
<sequence length="164" mass="18611">MQTRVLIFLCLQASPLLAKHVDIPAPYADDCLIDHGTNLYDQKNAEKVPWYTINLDDPPKERFKQIATDYKDNIKELIDKIKWLIVPTHPNALKFVDDILGGMDGKIAEPYQDEIKGISDASGIPLGEIVLYNIFYEVFTVCTSVIAVDEQNKVYHSRNLDFGL</sequence>
<protein>
    <recommendedName>
        <fullName evidence="1">ceramidase</fullName>
        <ecNumber evidence="1">3.5.1.23</ecNumber>
    </recommendedName>
</protein>
<dbReference type="AlphaFoldDB" id="A0AAV5U0D7"/>
<name>A0AAV5U0D7_9BILA</name>
<evidence type="ECO:0000313" key="5">
    <source>
        <dbReference type="Proteomes" id="UP001432027"/>
    </source>
</evidence>
<feature type="domain" description="Acid ceramidase N-terminal" evidence="3">
    <location>
        <begin position="47"/>
        <end position="106"/>
    </location>
</feature>
<keyword evidence="5" id="KW-1185">Reference proteome</keyword>
<dbReference type="Pfam" id="PF15508">
    <property type="entry name" value="NAAA-beta"/>
    <property type="match status" value="1"/>
</dbReference>
<evidence type="ECO:0000256" key="1">
    <source>
        <dbReference type="ARBA" id="ARBA00011891"/>
    </source>
</evidence>
<reference evidence="4" key="1">
    <citation type="submission" date="2023-10" db="EMBL/GenBank/DDBJ databases">
        <title>Genome assembly of Pristionchus species.</title>
        <authorList>
            <person name="Yoshida K."/>
            <person name="Sommer R.J."/>
        </authorList>
    </citation>
    <scope>NUCLEOTIDE SEQUENCE</scope>
    <source>
        <strain evidence="4">RS0144</strain>
    </source>
</reference>
<dbReference type="GO" id="GO:0017040">
    <property type="term" value="F:N-acylsphingosine amidohydrolase activity"/>
    <property type="evidence" value="ECO:0007669"/>
    <property type="project" value="UniProtKB-EC"/>
</dbReference>
<evidence type="ECO:0000259" key="3">
    <source>
        <dbReference type="Pfam" id="PF15508"/>
    </source>
</evidence>
<dbReference type="PANTHER" id="PTHR28583:SF1">
    <property type="entry name" value="ACID CERAMIDASE"/>
    <property type="match status" value="1"/>
</dbReference>
<feature type="chain" id="PRO_5043607771" description="ceramidase" evidence="2">
    <location>
        <begin position="19"/>
        <end position="164"/>
    </location>
</feature>